<proteinExistence type="predicted"/>
<organism evidence="1 2">
    <name type="scientific">Jeotgalibacillus marinus</name>
    <dbReference type="NCBI Taxonomy" id="86667"/>
    <lineage>
        <taxon>Bacteria</taxon>
        <taxon>Bacillati</taxon>
        <taxon>Bacillota</taxon>
        <taxon>Bacilli</taxon>
        <taxon>Bacillales</taxon>
        <taxon>Caryophanaceae</taxon>
        <taxon>Jeotgalibacillus</taxon>
    </lineage>
</organism>
<dbReference type="Gene3D" id="1.20.90.10">
    <property type="entry name" value="Phospholipase A2 domain"/>
    <property type="match status" value="1"/>
</dbReference>
<dbReference type="Proteomes" id="UP001556040">
    <property type="component" value="Unassembled WGS sequence"/>
</dbReference>
<dbReference type="EMBL" id="JBFMIA010000017">
    <property type="protein sequence ID" value="MEW9502884.1"/>
    <property type="molecule type" value="Genomic_DNA"/>
</dbReference>
<dbReference type="SUPFAM" id="SSF48619">
    <property type="entry name" value="Phospholipase A2, PLA2"/>
    <property type="match status" value="1"/>
</dbReference>
<keyword evidence="2" id="KW-1185">Reference proteome</keyword>
<evidence type="ECO:0000313" key="2">
    <source>
        <dbReference type="Proteomes" id="UP001556040"/>
    </source>
</evidence>
<accession>A0ABV3Q6J7</accession>
<reference evidence="1 2" key="1">
    <citation type="journal article" date="1979" name="Int. J. Syst. Evol. Microbiol.">
        <title>Bacillus globisporus subsp. marinus subsp. nov.</title>
        <authorList>
            <person name="Liu H."/>
        </authorList>
    </citation>
    <scope>NUCLEOTIDE SEQUENCE [LARGE SCALE GENOMIC DNA]</scope>
    <source>
        <strain evidence="1 2">DSM 1297</strain>
    </source>
</reference>
<evidence type="ECO:0000313" key="1">
    <source>
        <dbReference type="EMBL" id="MEW9502884.1"/>
    </source>
</evidence>
<sequence>MKRSNQTIDENSSFEVVQEVLKQYVTISEDGVHFNTEKAIEDGQSEFVMETGKLMNQLDQEYDSSGIPIPIWGNWCGPGHGGGTPKDLLDKACMCHDLDYAKYGYFDCDSDLRLITRIITWYDDMGVLEKMMAINVVFYFKSQRLVYGCQ</sequence>
<dbReference type="InterPro" id="IPR036444">
    <property type="entry name" value="PLipase_A2_dom_sf"/>
</dbReference>
<gene>
    <name evidence="1" type="ORF">AB1471_13895</name>
</gene>
<comment type="caution">
    <text evidence="1">The sequence shown here is derived from an EMBL/GenBank/DDBJ whole genome shotgun (WGS) entry which is preliminary data.</text>
</comment>
<name>A0ABV3Q6J7_9BACL</name>
<dbReference type="RefSeq" id="WP_367780370.1">
    <property type="nucleotide sequence ID" value="NZ_JBFMIA010000017.1"/>
</dbReference>
<protein>
    <submittedName>
        <fullName evidence="1">Uncharacterized protein</fullName>
    </submittedName>
</protein>